<protein>
    <submittedName>
        <fullName evidence="1">Uncharacterized protein</fullName>
    </submittedName>
</protein>
<reference evidence="1" key="1">
    <citation type="submission" date="2023-01" db="EMBL/GenBank/DDBJ databases">
        <title>Human gut microbiome strain richness.</title>
        <authorList>
            <person name="Chen-Liaw A."/>
        </authorList>
    </citation>
    <scope>NUCLEOTIDE SEQUENCE</scope>
    <source>
        <strain evidence="1">1001283st1_G1_1001283B150217_161031</strain>
    </source>
</reference>
<accession>A0AAW6D324</accession>
<comment type="caution">
    <text evidence="1">The sequence shown here is derived from an EMBL/GenBank/DDBJ whole genome shotgun (WGS) entry which is preliminary data.</text>
</comment>
<dbReference type="Proteomes" id="UP001210809">
    <property type="component" value="Unassembled WGS sequence"/>
</dbReference>
<evidence type="ECO:0000313" key="2">
    <source>
        <dbReference type="Proteomes" id="UP001210809"/>
    </source>
</evidence>
<proteinExistence type="predicted"/>
<organism evidence="1 2">
    <name type="scientific">[Eubacterium] siraeum</name>
    <dbReference type="NCBI Taxonomy" id="39492"/>
    <lineage>
        <taxon>Bacteria</taxon>
        <taxon>Bacillati</taxon>
        <taxon>Bacillota</taxon>
        <taxon>Clostridia</taxon>
        <taxon>Eubacteriales</taxon>
        <taxon>Oscillospiraceae</taxon>
        <taxon>Oscillospiraceae incertae sedis</taxon>
    </lineage>
</organism>
<sequence>MKKSAEVDRAKVEKMGDDVAVMETLIYNVQRLTNYEEKQNEIQRRRSTELE</sequence>
<dbReference type="EMBL" id="JAQLXW010000006">
    <property type="protein sequence ID" value="MDB8003643.1"/>
    <property type="molecule type" value="Genomic_DNA"/>
</dbReference>
<dbReference type="AlphaFoldDB" id="A0AAW6D324"/>
<gene>
    <name evidence="1" type="ORF">PNE09_06135</name>
</gene>
<evidence type="ECO:0000313" key="1">
    <source>
        <dbReference type="EMBL" id="MDB8003643.1"/>
    </source>
</evidence>
<name>A0AAW6D324_9FIRM</name>